<dbReference type="Proteomes" id="UP000028643">
    <property type="component" value="Unassembled WGS sequence"/>
</dbReference>
<dbReference type="AlphaFoldDB" id="A0A085UKV6"/>
<dbReference type="PANTHER" id="PTHR33795:SF1">
    <property type="entry name" value="INSERTION ELEMENT IS150 PROTEIN INSJ"/>
    <property type="match status" value="1"/>
</dbReference>
<proteinExistence type="inferred from homology"/>
<dbReference type="GO" id="GO:0006313">
    <property type="term" value="P:DNA transposition"/>
    <property type="evidence" value="ECO:0007669"/>
    <property type="project" value="InterPro"/>
</dbReference>
<evidence type="ECO:0000313" key="6">
    <source>
        <dbReference type="Proteomes" id="UP000028643"/>
    </source>
</evidence>
<dbReference type="Gene3D" id="1.10.10.10">
    <property type="entry name" value="Winged helix-like DNA-binding domain superfamily/Winged helix DNA-binding domain"/>
    <property type="match status" value="2"/>
</dbReference>
<dbReference type="PANTHER" id="PTHR33795">
    <property type="entry name" value="INSERTION ELEMENT IS150 PROTEIN INSJ"/>
    <property type="match status" value="1"/>
</dbReference>
<evidence type="ECO:0000313" key="5">
    <source>
        <dbReference type="EMBL" id="KFE43966.1"/>
    </source>
</evidence>
<dbReference type="Pfam" id="PF01527">
    <property type="entry name" value="HTH_Tnp_1"/>
    <property type="match status" value="1"/>
</dbReference>
<comment type="similarity">
    <text evidence="1">Belongs to the transposase 8 family.</text>
</comment>
<dbReference type="InterPro" id="IPR055247">
    <property type="entry name" value="InsJ-like_HTH"/>
</dbReference>
<feature type="domain" description="Insertion element IS150 protein InsJ-like helix-turn-helix" evidence="3">
    <location>
        <begin position="64"/>
        <end position="115"/>
    </location>
</feature>
<dbReference type="InterPro" id="IPR009057">
    <property type="entry name" value="Homeodomain-like_sf"/>
</dbReference>
<evidence type="ECO:0000256" key="2">
    <source>
        <dbReference type="ARBA" id="ARBA00038232"/>
    </source>
</evidence>
<dbReference type="InterPro" id="IPR002514">
    <property type="entry name" value="Transposase_8"/>
</dbReference>
<dbReference type="SUPFAM" id="SSF46689">
    <property type="entry name" value="Homeodomain-like"/>
    <property type="match status" value="1"/>
</dbReference>
<accession>A0A085UKV6</accession>
<dbReference type="SUPFAM" id="SSF48295">
    <property type="entry name" value="TrpR-like"/>
    <property type="match status" value="1"/>
</dbReference>
<dbReference type="EMBL" id="JPQT01000183">
    <property type="protein sequence ID" value="KFE43819.1"/>
    <property type="molecule type" value="Genomic_DNA"/>
</dbReference>
<dbReference type="InterPro" id="IPR052057">
    <property type="entry name" value="IS150/IS1296_orfA-like"/>
</dbReference>
<dbReference type="Pfam" id="PF13518">
    <property type="entry name" value="HTH_28"/>
    <property type="match status" value="1"/>
</dbReference>
<gene>
    <name evidence="4" type="ORF">IV02_30620</name>
    <name evidence="5" type="ORF">IV02_31485</name>
</gene>
<name>A0A085UKV6_PSESX</name>
<protein>
    <submittedName>
        <fullName evidence="4">Transposase</fullName>
    </submittedName>
</protein>
<evidence type="ECO:0000259" key="3">
    <source>
        <dbReference type="Pfam" id="PF13518"/>
    </source>
</evidence>
<dbReference type="PATRIC" id="fig|317.174.peg.6241"/>
<dbReference type="GO" id="GO:0004803">
    <property type="term" value="F:transposase activity"/>
    <property type="evidence" value="ECO:0007669"/>
    <property type="project" value="InterPro"/>
</dbReference>
<comment type="similarity">
    <text evidence="2">Belongs to the IS150/IS1296 orfA family.</text>
</comment>
<comment type="caution">
    <text evidence="4">The sequence shown here is derived from an EMBL/GenBank/DDBJ whole genome shotgun (WGS) entry which is preliminary data.</text>
</comment>
<organism evidence="4 6">
    <name type="scientific">Pseudomonas syringae</name>
    <dbReference type="NCBI Taxonomy" id="317"/>
    <lineage>
        <taxon>Bacteria</taxon>
        <taxon>Pseudomonadati</taxon>
        <taxon>Pseudomonadota</taxon>
        <taxon>Gammaproteobacteria</taxon>
        <taxon>Pseudomonadales</taxon>
        <taxon>Pseudomonadaceae</taxon>
        <taxon>Pseudomonas</taxon>
    </lineage>
</organism>
<reference evidence="4 6" key="1">
    <citation type="submission" date="2014-07" db="EMBL/GenBank/DDBJ databases">
        <title>Draft Genome Sequences of Environmental Pseudomonas syringae strains.</title>
        <authorList>
            <person name="Baltrus D.A."/>
            <person name="Berge O."/>
            <person name="Morris C."/>
        </authorList>
    </citation>
    <scope>NUCLEOTIDE SEQUENCE [LARGE SCALE GENOMIC DNA]</scope>
    <source>
        <strain evidence="4 6">CEB003</strain>
    </source>
</reference>
<dbReference type="EMBL" id="JPQT01000183">
    <property type="protein sequence ID" value="KFE43966.1"/>
    <property type="molecule type" value="Genomic_DNA"/>
</dbReference>
<evidence type="ECO:0000256" key="1">
    <source>
        <dbReference type="ARBA" id="ARBA00009964"/>
    </source>
</evidence>
<sequence length="178" mass="20406">MKKYTEQTKLSVVEDYCSGSAGHREVAHRHEVNASSLRKWIAAYQALGAAGLKSKRKKNYSPEFKLKVLQRMQEEELSYRQVAALFDIRKSDIIGEWERRYDEGGLEALSRQPGSGLHKKMTTPIQSIQLDSSDDEARSRDDLLAELSHLRMEIAYLKKLDALVQAKERAAQRKKRKS</sequence>
<dbReference type="InterPro" id="IPR036388">
    <property type="entry name" value="WH-like_DNA-bd_sf"/>
</dbReference>
<dbReference type="GO" id="GO:0043565">
    <property type="term" value="F:sequence-specific DNA binding"/>
    <property type="evidence" value="ECO:0007669"/>
    <property type="project" value="InterPro"/>
</dbReference>
<dbReference type="InterPro" id="IPR010921">
    <property type="entry name" value="Trp_repressor/repl_initiator"/>
</dbReference>
<evidence type="ECO:0000313" key="4">
    <source>
        <dbReference type="EMBL" id="KFE43819.1"/>
    </source>
</evidence>